<dbReference type="Gene3D" id="2.30.30.40">
    <property type="entry name" value="SH3 Domains"/>
    <property type="match status" value="2"/>
</dbReference>
<dbReference type="RefSeq" id="WP_194703885.1">
    <property type="nucleotide sequence ID" value="NZ_JADKNH010000018.1"/>
</dbReference>
<keyword evidence="5" id="KW-0961">Cell wall biogenesis/degradation</keyword>
<dbReference type="CDD" id="cd16913">
    <property type="entry name" value="YkuD_like"/>
    <property type="match status" value="1"/>
</dbReference>
<keyword evidence="4" id="KW-0573">Peptidoglycan synthesis</keyword>
<evidence type="ECO:0000313" key="6">
    <source>
        <dbReference type="EMBL" id="MBF4695650.1"/>
    </source>
</evidence>
<evidence type="ECO:0000256" key="3">
    <source>
        <dbReference type="ARBA" id="ARBA00022960"/>
    </source>
</evidence>
<comment type="pathway">
    <text evidence="1">Cell wall biogenesis; peptidoglycan biosynthesis.</text>
</comment>
<protein>
    <submittedName>
        <fullName evidence="6">L,D-transpeptidase</fullName>
    </submittedName>
</protein>
<keyword evidence="3" id="KW-0133">Cell shape</keyword>
<dbReference type="Gene3D" id="2.40.440.10">
    <property type="entry name" value="L,D-transpeptidase catalytic domain-like"/>
    <property type="match status" value="1"/>
</dbReference>
<name>A0ABR9ZYW5_9FIRM</name>
<sequence length="483" mass="55026">MTDRKSGMISLLFAFLLMFNFNVGYAERTLSMDSTGSSVLSMNISGSDESNSSDTKGIIPIGENDVNAAESSVEGTSESAVEATTEQVLLNNEGLELLESYSLVPPEDVDLEHIEYNQYNIGYFYVVAVNNTVNIREKPYTSSPVINKLGYYGKMNVFEKVRGQYFTKSDSDEWYRVYWYEKNEIKTGYVYSKIVRFRTFRLDLAKTKIDELVSYFADHKNMAKISNYKNVNGYPPRYDGKSEDAFGNTRDQSAPLYSTPDSNSDFRYLPDGLIVDVLDEENGYYKVHVFDHDSEGYIPKKYLSFQNQVSQISQAVIVDIKNQNISSYQLTEDKWVLKSLSYATTGMKSEFKEPTVPGTYAAIQKKDKFLYLDDETKELDGYAPYAIRFNGGAYLHGFPVNYKWNTVQELVKDAEYDEQGALIQEAVYEEKRVGAPIDPGLIEYSYTLGTIPLSHKCVRNPTSHAEYLYNWIILDESIIVVLE</sequence>
<dbReference type="EMBL" id="JADKNH010000018">
    <property type="protein sequence ID" value="MBF4695650.1"/>
    <property type="molecule type" value="Genomic_DNA"/>
</dbReference>
<evidence type="ECO:0000256" key="4">
    <source>
        <dbReference type="ARBA" id="ARBA00022984"/>
    </source>
</evidence>
<evidence type="ECO:0000256" key="5">
    <source>
        <dbReference type="ARBA" id="ARBA00023316"/>
    </source>
</evidence>
<evidence type="ECO:0000313" key="7">
    <source>
        <dbReference type="Proteomes" id="UP000614200"/>
    </source>
</evidence>
<dbReference type="InterPro" id="IPR005490">
    <property type="entry name" value="LD_TPept_cat_dom"/>
</dbReference>
<gene>
    <name evidence="6" type="ORF">ISU02_21355</name>
</gene>
<dbReference type="InterPro" id="IPR038063">
    <property type="entry name" value="Transpep_catalytic_dom"/>
</dbReference>
<proteinExistence type="predicted"/>
<dbReference type="Proteomes" id="UP000614200">
    <property type="component" value="Unassembled WGS sequence"/>
</dbReference>
<accession>A0ABR9ZYW5</accession>
<comment type="caution">
    <text evidence="6">The sequence shown here is derived from an EMBL/GenBank/DDBJ whole genome shotgun (WGS) entry which is preliminary data.</text>
</comment>
<keyword evidence="2" id="KW-0808">Transferase</keyword>
<evidence type="ECO:0000256" key="1">
    <source>
        <dbReference type="ARBA" id="ARBA00004752"/>
    </source>
</evidence>
<reference evidence="6 7" key="1">
    <citation type="submission" date="2020-11" db="EMBL/GenBank/DDBJ databases">
        <title>Fusibacter basophilias sp. nov.</title>
        <authorList>
            <person name="Qiu D."/>
        </authorList>
    </citation>
    <scope>NUCLEOTIDE SEQUENCE [LARGE SCALE GENOMIC DNA]</scope>
    <source>
        <strain evidence="6 7">Q10-2</strain>
    </source>
</reference>
<evidence type="ECO:0000256" key="2">
    <source>
        <dbReference type="ARBA" id="ARBA00022679"/>
    </source>
</evidence>
<organism evidence="6 7">
    <name type="scientific">Fusibacter ferrireducens</name>
    <dbReference type="NCBI Taxonomy" id="2785058"/>
    <lineage>
        <taxon>Bacteria</taxon>
        <taxon>Bacillati</taxon>
        <taxon>Bacillota</taxon>
        <taxon>Clostridia</taxon>
        <taxon>Eubacteriales</taxon>
        <taxon>Eubacteriales Family XII. Incertae Sedis</taxon>
        <taxon>Fusibacter</taxon>
    </lineage>
</organism>
<keyword evidence="7" id="KW-1185">Reference proteome</keyword>